<dbReference type="SUPFAM" id="SSF54211">
    <property type="entry name" value="Ribosomal protein S5 domain 2-like"/>
    <property type="match status" value="1"/>
</dbReference>
<accession>A0A382CTR8</accession>
<protein>
    <recommendedName>
        <fullName evidence="5">30S ribosomal protein S9</fullName>
    </recommendedName>
</protein>
<dbReference type="PANTHER" id="PTHR21569">
    <property type="entry name" value="RIBOSOMAL PROTEIN S9"/>
    <property type="match status" value="1"/>
</dbReference>
<dbReference type="InterPro" id="IPR020568">
    <property type="entry name" value="Ribosomal_Su5_D2-typ_SF"/>
</dbReference>
<evidence type="ECO:0000256" key="3">
    <source>
        <dbReference type="ARBA" id="ARBA00023274"/>
    </source>
</evidence>
<dbReference type="GO" id="GO:0006412">
    <property type="term" value="P:translation"/>
    <property type="evidence" value="ECO:0007669"/>
    <property type="project" value="InterPro"/>
</dbReference>
<reference evidence="4" key="1">
    <citation type="submission" date="2018-05" db="EMBL/GenBank/DDBJ databases">
        <authorList>
            <person name="Lanie J.A."/>
            <person name="Ng W.-L."/>
            <person name="Kazmierczak K.M."/>
            <person name="Andrzejewski T.M."/>
            <person name="Davidsen T.M."/>
            <person name="Wayne K.J."/>
            <person name="Tettelin H."/>
            <person name="Glass J.I."/>
            <person name="Rusch D."/>
            <person name="Podicherti R."/>
            <person name="Tsui H.-C.T."/>
            <person name="Winkler M.E."/>
        </authorList>
    </citation>
    <scope>NUCLEOTIDE SEQUENCE</scope>
</reference>
<evidence type="ECO:0000313" key="4">
    <source>
        <dbReference type="EMBL" id="SVB29546.1"/>
    </source>
</evidence>
<gene>
    <name evidence="4" type="ORF">METZ01_LOCUS182400</name>
</gene>
<dbReference type="PANTHER" id="PTHR21569:SF1">
    <property type="entry name" value="SMALL RIBOSOMAL SUBUNIT PROTEIN US9M"/>
    <property type="match status" value="1"/>
</dbReference>
<dbReference type="InterPro" id="IPR020574">
    <property type="entry name" value="Ribosomal_uS9_CS"/>
</dbReference>
<proteinExistence type="inferred from homology"/>
<name>A0A382CTR8_9ZZZZ</name>
<dbReference type="PROSITE" id="PS00360">
    <property type="entry name" value="RIBOSOMAL_S9"/>
    <property type="match status" value="1"/>
</dbReference>
<dbReference type="AlphaFoldDB" id="A0A382CTR8"/>
<dbReference type="InterPro" id="IPR023035">
    <property type="entry name" value="Ribosomal_uS9_bac/plastid"/>
</dbReference>
<dbReference type="NCBIfam" id="NF001099">
    <property type="entry name" value="PRK00132.1"/>
    <property type="match status" value="1"/>
</dbReference>
<sequence>MAKAKSDVVYARTGRRKSAVARVRISPGKGKMTVNGRDYKDYFGRTIDQKIVEKPFEVLESSDYDILASVNGGGLSGQAGAIRHGISRALLEANADLRPVLKKAGLLTRDAREKERKKYGLRGARRAFQFSKR</sequence>
<dbReference type="GO" id="GO:0003735">
    <property type="term" value="F:structural constituent of ribosome"/>
    <property type="evidence" value="ECO:0007669"/>
    <property type="project" value="InterPro"/>
</dbReference>
<dbReference type="Pfam" id="PF00380">
    <property type="entry name" value="Ribosomal_S9"/>
    <property type="match status" value="1"/>
</dbReference>
<dbReference type="FunFam" id="3.30.230.10:FF:000001">
    <property type="entry name" value="30S ribosomal protein S9"/>
    <property type="match status" value="1"/>
</dbReference>
<keyword evidence="3" id="KW-0687">Ribonucleoprotein</keyword>
<dbReference type="InterPro" id="IPR000754">
    <property type="entry name" value="Ribosomal_uS9"/>
</dbReference>
<evidence type="ECO:0000256" key="2">
    <source>
        <dbReference type="ARBA" id="ARBA00022980"/>
    </source>
</evidence>
<organism evidence="4">
    <name type="scientific">marine metagenome</name>
    <dbReference type="NCBI Taxonomy" id="408172"/>
    <lineage>
        <taxon>unclassified sequences</taxon>
        <taxon>metagenomes</taxon>
        <taxon>ecological metagenomes</taxon>
    </lineage>
</organism>
<evidence type="ECO:0008006" key="5">
    <source>
        <dbReference type="Google" id="ProtNLM"/>
    </source>
</evidence>
<keyword evidence="2" id="KW-0689">Ribosomal protein</keyword>
<evidence type="ECO:0000256" key="1">
    <source>
        <dbReference type="ARBA" id="ARBA00005251"/>
    </source>
</evidence>
<dbReference type="InterPro" id="IPR014721">
    <property type="entry name" value="Ribsml_uS5_D2-typ_fold_subgr"/>
</dbReference>
<dbReference type="GO" id="GO:0003723">
    <property type="term" value="F:RNA binding"/>
    <property type="evidence" value="ECO:0007669"/>
    <property type="project" value="TreeGrafter"/>
</dbReference>
<dbReference type="Gene3D" id="3.30.230.10">
    <property type="match status" value="1"/>
</dbReference>
<comment type="similarity">
    <text evidence="1">Belongs to the universal ribosomal protein uS9 family.</text>
</comment>
<dbReference type="GO" id="GO:0022627">
    <property type="term" value="C:cytosolic small ribosomal subunit"/>
    <property type="evidence" value="ECO:0007669"/>
    <property type="project" value="TreeGrafter"/>
</dbReference>
<dbReference type="EMBL" id="UINC01036098">
    <property type="protein sequence ID" value="SVB29546.1"/>
    <property type="molecule type" value="Genomic_DNA"/>
</dbReference>
<dbReference type="HAMAP" id="MF_00532_B">
    <property type="entry name" value="Ribosomal_uS9_B"/>
    <property type="match status" value="1"/>
</dbReference>